<dbReference type="GeneTree" id="ENSGT00940000163759"/>
<feature type="compositionally biased region" description="Polar residues" evidence="2">
    <location>
        <begin position="498"/>
        <end position="508"/>
    </location>
</feature>
<feature type="compositionally biased region" description="Acidic residues" evidence="2">
    <location>
        <begin position="512"/>
        <end position="532"/>
    </location>
</feature>
<dbReference type="AlphaFoldDB" id="A0A803K4E3"/>
<evidence type="ECO:0000313" key="4">
    <source>
        <dbReference type="Ensembl" id="ENSXETP00000115215"/>
    </source>
</evidence>
<feature type="region of interest" description="Disordered" evidence="2">
    <location>
        <begin position="492"/>
        <end position="532"/>
    </location>
</feature>
<dbReference type="PANTHER" id="PTHR19303:SF74">
    <property type="entry name" value="POGO TRANSPOSABLE ELEMENT WITH KRAB DOMAIN"/>
    <property type="match status" value="1"/>
</dbReference>
<feature type="domain" description="HTH CENPB-type" evidence="3">
    <location>
        <begin position="163"/>
        <end position="234"/>
    </location>
</feature>
<dbReference type="GO" id="GO:0003677">
    <property type="term" value="F:DNA binding"/>
    <property type="evidence" value="ECO:0007669"/>
    <property type="project" value="UniProtKB-KW"/>
</dbReference>
<dbReference type="SUPFAM" id="SSF46689">
    <property type="entry name" value="Homeodomain-like"/>
    <property type="match status" value="1"/>
</dbReference>
<accession>A0A803K4E3</accession>
<keyword evidence="1" id="KW-0238">DNA-binding</keyword>
<evidence type="ECO:0000259" key="3">
    <source>
        <dbReference type="PROSITE" id="PS51253"/>
    </source>
</evidence>
<dbReference type="Pfam" id="PF03221">
    <property type="entry name" value="HTH_Tnp_Tc5"/>
    <property type="match status" value="1"/>
</dbReference>
<reference evidence="4" key="1">
    <citation type="journal article" date="2010" name="Science">
        <title>The genome of the Western clawed frog Xenopus tropicalis.</title>
        <authorList>
            <person name="Hellsten U."/>
            <person name="Harland R.M."/>
            <person name="Gilchrist M.J."/>
            <person name="Hendrix D."/>
            <person name="Jurka J."/>
            <person name="Kapitonov V."/>
            <person name="Ovcharenko I."/>
            <person name="Putnam N.H."/>
            <person name="Shu S."/>
            <person name="Taher L."/>
            <person name="Blitz I.L."/>
            <person name="Blumberg B."/>
            <person name="Dichmann D.S."/>
            <person name="Dubchak I."/>
            <person name="Amaya E."/>
            <person name="Detter J.C."/>
            <person name="Fletcher R."/>
            <person name="Gerhard D.S."/>
            <person name="Goodstein D."/>
            <person name="Graves T."/>
            <person name="Grigoriev I.V."/>
            <person name="Grimwood J."/>
            <person name="Kawashima T."/>
            <person name="Lindquist E."/>
            <person name="Lucas S.M."/>
            <person name="Mead P.E."/>
            <person name="Mitros T."/>
            <person name="Ogino H."/>
            <person name="Ohta Y."/>
            <person name="Poliakov A.V."/>
            <person name="Pollet N."/>
            <person name="Robert J."/>
            <person name="Salamov A."/>
            <person name="Sater A.K."/>
            <person name="Schmutz J."/>
            <person name="Terry A."/>
            <person name="Vize P.D."/>
            <person name="Warren W.C."/>
            <person name="Wells D."/>
            <person name="Wills A."/>
            <person name="Wilson R.K."/>
            <person name="Zimmerman L.B."/>
            <person name="Zorn A.M."/>
            <person name="Grainger R."/>
            <person name="Grammer T."/>
            <person name="Khokha M.K."/>
            <person name="Richardson P.M."/>
            <person name="Rokhsar D.S."/>
        </authorList>
    </citation>
    <scope>NUCLEOTIDE SEQUENCE [LARGE SCALE GENOMIC DNA]</scope>
    <source>
        <strain evidence="4">Nigerian</strain>
    </source>
</reference>
<dbReference type="FunCoup" id="A0A803K4E3">
    <property type="interactions" value="2313"/>
</dbReference>
<dbReference type="InterPro" id="IPR004875">
    <property type="entry name" value="DDE_SF_endonuclease_dom"/>
</dbReference>
<dbReference type="PANTHER" id="PTHR19303">
    <property type="entry name" value="TRANSPOSON"/>
    <property type="match status" value="1"/>
</dbReference>
<dbReference type="Gene3D" id="1.10.10.60">
    <property type="entry name" value="Homeodomain-like"/>
    <property type="match status" value="1"/>
</dbReference>
<dbReference type="InterPro" id="IPR006600">
    <property type="entry name" value="HTH_CenpB_DNA-bd_dom"/>
</dbReference>
<proteinExistence type="predicted"/>
<name>A0A803K4E3_XENTR</name>
<dbReference type="Ensembl" id="ENSXETT00000119729">
    <property type="protein sequence ID" value="ENSXETP00000115215"/>
    <property type="gene ID" value="ENSXETG00000044791"/>
</dbReference>
<dbReference type="InterPro" id="IPR009057">
    <property type="entry name" value="Homeodomain-like_sf"/>
</dbReference>
<evidence type="ECO:0000256" key="2">
    <source>
        <dbReference type="SAM" id="MobiDB-lite"/>
    </source>
</evidence>
<dbReference type="SMART" id="SM00674">
    <property type="entry name" value="CENPB"/>
    <property type="match status" value="1"/>
</dbReference>
<dbReference type="Pfam" id="PF03184">
    <property type="entry name" value="DDE_1"/>
    <property type="match status" value="1"/>
</dbReference>
<dbReference type="InterPro" id="IPR050863">
    <property type="entry name" value="CenT-Element_Derived"/>
</dbReference>
<sequence>MLGAAGTGGGQYVGCCWYRWGGNMLGAAGTGGGQYVGCCWYRWGAICWVLLVQCLGLRALSHICSCVVALKSLLHVRVFYAFSVLYLRYCFAEIRYQYRPLTKMSKQKRCTYKVGFKLEVIKYAKEHGNRAAERHFGPPPSEKMIREWRKQEDQLQKLEKSKHTLRGHAAKWPELEVDIKEWITHHRENGFLVSTKMIINKAKLIAVEKGIQNFTSSPSWCYRFMKRSGLAMRTKTKIAQKMPKEYEEKILSFHKFVIDARKKNQFELSQIGNMDEVPLTFDVPSNRTVDHKGAKTITVKTSGHEKTHYTLVLSCCADGTKLPPMLIFKRKTFPKEAIPRGVVVHVHDKGWMDEKGMRLWIEKVWSKRPGGLLKKPSLLVLDQFRAHITDTTKKNFREVKTHLAVIPGGLTSQLQPLDVSINKPFKVFMREEWNKWMAAGNHDLTPTGKIKRPTITQVCEWVKTSWDSVKDEIIVHSFKKCGISNTLDGTEDDMLYENTGTSTSSDESPVSDCEDLSFLDSDSSDEEFLGFS</sequence>
<evidence type="ECO:0000256" key="1">
    <source>
        <dbReference type="ARBA" id="ARBA00023125"/>
    </source>
</evidence>
<organism evidence="4">
    <name type="scientific">Xenopus tropicalis</name>
    <name type="common">Western clawed frog</name>
    <name type="synonym">Silurana tropicalis</name>
    <dbReference type="NCBI Taxonomy" id="8364"/>
    <lineage>
        <taxon>Eukaryota</taxon>
        <taxon>Metazoa</taxon>
        <taxon>Chordata</taxon>
        <taxon>Craniata</taxon>
        <taxon>Vertebrata</taxon>
        <taxon>Euteleostomi</taxon>
        <taxon>Amphibia</taxon>
        <taxon>Batrachia</taxon>
        <taxon>Anura</taxon>
        <taxon>Pipoidea</taxon>
        <taxon>Pipidae</taxon>
        <taxon>Xenopodinae</taxon>
        <taxon>Xenopus</taxon>
        <taxon>Silurana</taxon>
    </lineage>
</organism>
<protein>
    <recommendedName>
        <fullName evidence="3">HTH CENPB-type domain-containing protein</fullName>
    </recommendedName>
</protein>
<dbReference type="PROSITE" id="PS51253">
    <property type="entry name" value="HTH_CENPB"/>
    <property type="match status" value="1"/>
</dbReference>
<reference evidence="4" key="2">
    <citation type="submission" date="2021-03" db="UniProtKB">
        <authorList>
            <consortium name="Ensembl"/>
        </authorList>
    </citation>
    <scope>IDENTIFICATION</scope>
</reference>
<dbReference type="InParanoid" id="A0A803K4E3"/>